<evidence type="ECO:0000256" key="4">
    <source>
        <dbReference type="ARBA" id="ARBA00022801"/>
    </source>
</evidence>
<reference evidence="8" key="1">
    <citation type="submission" date="2022-07" db="EMBL/GenBank/DDBJ databases">
        <authorList>
            <person name="Trinca V."/>
            <person name="Uliana J.V.C."/>
            <person name="Torres T.T."/>
            <person name="Ward R.J."/>
            <person name="Monesi N."/>
        </authorList>
    </citation>
    <scope>NUCLEOTIDE SEQUENCE</scope>
    <source>
        <strain evidence="8">HSMRA1968</strain>
        <tissue evidence="8">Whole embryos</tissue>
    </source>
</reference>
<dbReference type="Gene3D" id="3.20.20.140">
    <property type="entry name" value="Metal-dependent hydrolases"/>
    <property type="match status" value="1"/>
</dbReference>
<organism evidence="8 9">
    <name type="scientific">Pseudolycoriella hygida</name>
    <dbReference type="NCBI Taxonomy" id="35572"/>
    <lineage>
        <taxon>Eukaryota</taxon>
        <taxon>Metazoa</taxon>
        <taxon>Ecdysozoa</taxon>
        <taxon>Arthropoda</taxon>
        <taxon>Hexapoda</taxon>
        <taxon>Insecta</taxon>
        <taxon>Pterygota</taxon>
        <taxon>Neoptera</taxon>
        <taxon>Endopterygota</taxon>
        <taxon>Diptera</taxon>
        <taxon>Nematocera</taxon>
        <taxon>Sciaroidea</taxon>
        <taxon>Sciaridae</taxon>
        <taxon>Pseudolycoriella</taxon>
    </lineage>
</organism>
<keyword evidence="3 7" id="KW-0479">Metal-binding</keyword>
<dbReference type="Pfam" id="PF01026">
    <property type="entry name" value="TatD_DNase"/>
    <property type="match status" value="1"/>
</dbReference>
<evidence type="ECO:0000256" key="6">
    <source>
        <dbReference type="ARBA" id="ARBA00045223"/>
    </source>
</evidence>
<protein>
    <recommendedName>
        <fullName evidence="5">Deoxyribonuclease TATDN1</fullName>
    </recommendedName>
</protein>
<feature type="binding site" evidence="7">
    <location>
        <position position="119"/>
    </location>
    <ligand>
        <name>a divalent metal cation</name>
        <dbReference type="ChEBI" id="CHEBI:60240"/>
        <label>1</label>
    </ligand>
</feature>
<dbReference type="PANTHER" id="PTHR10060:SF15">
    <property type="entry name" value="DEOXYRIBONUCLEASE TATDN1"/>
    <property type="match status" value="1"/>
</dbReference>
<dbReference type="InterPro" id="IPR001130">
    <property type="entry name" value="TatD-like"/>
</dbReference>
<keyword evidence="2" id="KW-0540">Nuclease</keyword>
<dbReference type="InterPro" id="IPR032466">
    <property type="entry name" value="Metal_Hydrolase"/>
</dbReference>
<name>A0A9Q0RXX9_9DIPT</name>
<dbReference type="PROSITE" id="PS01091">
    <property type="entry name" value="TATD_3"/>
    <property type="match status" value="1"/>
</dbReference>
<feature type="binding site" evidence="7">
    <location>
        <position position="156"/>
    </location>
    <ligand>
        <name>a divalent metal cation</name>
        <dbReference type="ChEBI" id="CHEBI:60240"/>
        <label>2</label>
    </ligand>
</feature>
<sequence length="310" mass="35618">MKTIRSLATKIMKFIDIGANLTDPMFQGMYNNSSKHPADYNNVLQRAWQSGMDKIIITVGTVTEADEALKFASEDDRLFITMGCHPTRCKEFEPNPDEYYKKLCSYIENNRSKVVAIGECGLDYDRLKFCDVATQKTYFERQLDLVEMYRLPLFLHCRNSFEDFWDIIERNKLKITAGGVVHSFDGTLEHALKFIEFGFFIGINGCSLKTEEQLAVVAKIPKDKILLETDSPWCSIRNSHASSKHIKTTFPTVKKKEKWTENSLIDGRCEPLQIIQVLEVLASIKNENINELADVIYTNAMKLFFSRIVH</sequence>
<dbReference type="PIRSF" id="PIRSF005902">
    <property type="entry name" value="DNase_TatD"/>
    <property type="match status" value="1"/>
</dbReference>
<dbReference type="PANTHER" id="PTHR10060">
    <property type="entry name" value="TATD FAMILY DEOXYRIBONUCLEASE"/>
    <property type="match status" value="1"/>
</dbReference>
<dbReference type="CDD" id="cd01310">
    <property type="entry name" value="TatD_DNAse"/>
    <property type="match status" value="1"/>
</dbReference>
<evidence type="ECO:0000313" key="9">
    <source>
        <dbReference type="Proteomes" id="UP001151699"/>
    </source>
</evidence>
<dbReference type="SUPFAM" id="SSF51556">
    <property type="entry name" value="Metallo-dependent hydrolases"/>
    <property type="match status" value="1"/>
</dbReference>
<gene>
    <name evidence="8" type="primary">tatdn1</name>
    <name evidence="8" type="ORF">Bhyg_15280</name>
</gene>
<evidence type="ECO:0000256" key="2">
    <source>
        <dbReference type="ARBA" id="ARBA00022722"/>
    </source>
</evidence>
<dbReference type="EMBL" id="WJQU01000004">
    <property type="protein sequence ID" value="KAJ6636687.1"/>
    <property type="molecule type" value="Genomic_DNA"/>
</dbReference>
<dbReference type="Proteomes" id="UP001151699">
    <property type="component" value="Chromosome C"/>
</dbReference>
<dbReference type="GO" id="GO:0005829">
    <property type="term" value="C:cytosol"/>
    <property type="evidence" value="ECO:0007669"/>
    <property type="project" value="TreeGrafter"/>
</dbReference>
<dbReference type="OrthoDB" id="6079689at2759"/>
<feature type="binding site" evidence="7">
    <location>
        <position position="182"/>
    </location>
    <ligand>
        <name>a divalent metal cation</name>
        <dbReference type="ChEBI" id="CHEBI:60240"/>
        <label>2</label>
    </ligand>
</feature>
<comment type="caution">
    <text evidence="8">The sequence shown here is derived from an EMBL/GenBank/DDBJ whole genome shotgun (WGS) entry which is preliminary data.</text>
</comment>
<evidence type="ECO:0000313" key="8">
    <source>
        <dbReference type="EMBL" id="KAJ6636687.1"/>
    </source>
</evidence>
<keyword evidence="9" id="KW-1185">Reference proteome</keyword>
<comment type="function">
    <text evidence="6">Deoxyribonuclease which catalyzes (in vitro) the decatenation of kinetoplast DNA, which are circular DNA catenated to each other, producing linear DNA molecules. Plays an important role in chromosomal segregation and cell cycle progression during eye development probably via its DNA decatenation activity.</text>
</comment>
<dbReference type="GO" id="GO:0046872">
    <property type="term" value="F:metal ion binding"/>
    <property type="evidence" value="ECO:0007669"/>
    <property type="project" value="UniProtKB-KW"/>
</dbReference>
<dbReference type="InterPro" id="IPR050891">
    <property type="entry name" value="TatD-type_Hydrolase"/>
</dbReference>
<feature type="binding site" evidence="7">
    <location>
        <position position="230"/>
    </location>
    <ligand>
        <name>a divalent metal cation</name>
        <dbReference type="ChEBI" id="CHEBI:60240"/>
        <label>1</label>
    </ligand>
</feature>
<evidence type="ECO:0000256" key="7">
    <source>
        <dbReference type="PIRSR" id="PIRSR005902-1"/>
    </source>
</evidence>
<evidence type="ECO:0000256" key="1">
    <source>
        <dbReference type="ARBA" id="ARBA00009275"/>
    </source>
</evidence>
<comment type="similarity">
    <text evidence="1">Belongs to the metallo-dependent hydrolases superfamily. TatD-type hydrolase family.</text>
</comment>
<proteinExistence type="inferred from homology"/>
<dbReference type="AlphaFoldDB" id="A0A9Q0RXX9"/>
<dbReference type="GO" id="GO:0008296">
    <property type="term" value="F:3'-5'-DNA exonuclease activity"/>
    <property type="evidence" value="ECO:0007669"/>
    <property type="project" value="TreeGrafter"/>
</dbReference>
<accession>A0A9Q0RXX9</accession>
<evidence type="ECO:0000256" key="5">
    <source>
        <dbReference type="ARBA" id="ARBA00039767"/>
    </source>
</evidence>
<dbReference type="InterPro" id="IPR018228">
    <property type="entry name" value="DNase_TatD-rel_CS"/>
</dbReference>
<evidence type="ECO:0000256" key="3">
    <source>
        <dbReference type="ARBA" id="ARBA00022723"/>
    </source>
</evidence>
<keyword evidence="4" id="KW-0378">Hydrolase</keyword>